<gene>
    <name evidence="2" type="ORF">QJS10_CPB04g01255</name>
</gene>
<evidence type="ECO:0000313" key="3">
    <source>
        <dbReference type="Proteomes" id="UP001180020"/>
    </source>
</evidence>
<name>A0AAV9F1G3_ACOCL</name>
<comment type="caution">
    <text evidence="2">The sequence shown here is derived from an EMBL/GenBank/DDBJ whole genome shotgun (WGS) entry which is preliminary data.</text>
</comment>
<reference evidence="2" key="1">
    <citation type="journal article" date="2023" name="Nat. Commun.">
        <title>Diploid and tetraploid genomes of Acorus and the evolution of monocots.</title>
        <authorList>
            <person name="Ma L."/>
            <person name="Liu K.W."/>
            <person name="Li Z."/>
            <person name="Hsiao Y.Y."/>
            <person name="Qi Y."/>
            <person name="Fu T."/>
            <person name="Tang G.D."/>
            <person name="Zhang D."/>
            <person name="Sun W.H."/>
            <person name="Liu D.K."/>
            <person name="Li Y."/>
            <person name="Chen G.Z."/>
            <person name="Liu X.D."/>
            <person name="Liao X.Y."/>
            <person name="Jiang Y.T."/>
            <person name="Yu X."/>
            <person name="Hao Y."/>
            <person name="Huang J."/>
            <person name="Zhao X.W."/>
            <person name="Ke S."/>
            <person name="Chen Y.Y."/>
            <person name="Wu W.L."/>
            <person name="Hsu J.L."/>
            <person name="Lin Y.F."/>
            <person name="Huang M.D."/>
            <person name="Li C.Y."/>
            <person name="Huang L."/>
            <person name="Wang Z.W."/>
            <person name="Zhao X."/>
            <person name="Zhong W.Y."/>
            <person name="Peng D.H."/>
            <person name="Ahmad S."/>
            <person name="Lan S."/>
            <person name="Zhang J.S."/>
            <person name="Tsai W.C."/>
            <person name="Van de Peer Y."/>
            <person name="Liu Z.J."/>
        </authorList>
    </citation>
    <scope>NUCLEOTIDE SEQUENCE</scope>
    <source>
        <strain evidence="2">CP</strain>
    </source>
</reference>
<feature type="signal peptide" evidence="1">
    <location>
        <begin position="1"/>
        <end position="23"/>
    </location>
</feature>
<reference evidence="2" key="2">
    <citation type="submission" date="2023-06" db="EMBL/GenBank/DDBJ databases">
        <authorList>
            <person name="Ma L."/>
            <person name="Liu K.-W."/>
            <person name="Li Z."/>
            <person name="Hsiao Y.-Y."/>
            <person name="Qi Y."/>
            <person name="Fu T."/>
            <person name="Tang G."/>
            <person name="Zhang D."/>
            <person name="Sun W.-H."/>
            <person name="Liu D.-K."/>
            <person name="Li Y."/>
            <person name="Chen G.-Z."/>
            <person name="Liu X.-D."/>
            <person name="Liao X.-Y."/>
            <person name="Jiang Y.-T."/>
            <person name="Yu X."/>
            <person name="Hao Y."/>
            <person name="Huang J."/>
            <person name="Zhao X.-W."/>
            <person name="Ke S."/>
            <person name="Chen Y.-Y."/>
            <person name="Wu W.-L."/>
            <person name="Hsu J.-L."/>
            <person name="Lin Y.-F."/>
            <person name="Huang M.-D."/>
            <person name="Li C.-Y."/>
            <person name="Huang L."/>
            <person name="Wang Z.-W."/>
            <person name="Zhao X."/>
            <person name="Zhong W.-Y."/>
            <person name="Peng D.-H."/>
            <person name="Ahmad S."/>
            <person name="Lan S."/>
            <person name="Zhang J.-S."/>
            <person name="Tsai W.-C."/>
            <person name="Van De Peer Y."/>
            <person name="Liu Z.-J."/>
        </authorList>
    </citation>
    <scope>NUCLEOTIDE SEQUENCE</scope>
    <source>
        <strain evidence="2">CP</strain>
        <tissue evidence="2">Leaves</tissue>
    </source>
</reference>
<feature type="chain" id="PRO_5043933839" evidence="1">
    <location>
        <begin position="24"/>
        <end position="103"/>
    </location>
</feature>
<sequence length="103" mass="11585">MKTSSPLFLALLFLLITTSLVEAIHAKSACNGTVAECEKGEEEWLMESDTVRRLLQSVRPEIYNALPRKSACATNRGGRYTNNCFTLVNSRVPRTCMSSYYRC</sequence>
<dbReference type="Proteomes" id="UP001180020">
    <property type="component" value="Unassembled WGS sequence"/>
</dbReference>
<evidence type="ECO:0000313" key="2">
    <source>
        <dbReference type="EMBL" id="KAK1319836.1"/>
    </source>
</evidence>
<dbReference type="EMBL" id="JAUJYO010000004">
    <property type="protein sequence ID" value="KAK1319836.1"/>
    <property type="molecule type" value="Genomic_DNA"/>
</dbReference>
<accession>A0AAV9F1G3</accession>
<protein>
    <submittedName>
        <fullName evidence="2">Uncharacterized protein</fullName>
    </submittedName>
</protein>
<dbReference type="AlphaFoldDB" id="A0AAV9F1G3"/>
<proteinExistence type="predicted"/>
<keyword evidence="1" id="KW-0732">Signal</keyword>
<evidence type="ECO:0000256" key="1">
    <source>
        <dbReference type="SAM" id="SignalP"/>
    </source>
</evidence>
<organism evidence="2 3">
    <name type="scientific">Acorus calamus</name>
    <name type="common">Sweet flag</name>
    <dbReference type="NCBI Taxonomy" id="4465"/>
    <lineage>
        <taxon>Eukaryota</taxon>
        <taxon>Viridiplantae</taxon>
        <taxon>Streptophyta</taxon>
        <taxon>Embryophyta</taxon>
        <taxon>Tracheophyta</taxon>
        <taxon>Spermatophyta</taxon>
        <taxon>Magnoliopsida</taxon>
        <taxon>Liliopsida</taxon>
        <taxon>Acoraceae</taxon>
        <taxon>Acorus</taxon>
    </lineage>
</organism>
<keyword evidence="3" id="KW-1185">Reference proteome</keyword>